<keyword evidence="3" id="KW-1185">Reference proteome</keyword>
<name>A0A1H0WTG0_9PSEU</name>
<proteinExistence type="predicted"/>
<accession>A0A1H0WTG0</accession>
<feature type="compositionally biased region" description="Low complexity" evidence="1">
    <location>
        <begin position="39"/>
        <end position="54"/>
    </location>
</feature>
<feature type="region of interest" description="Disordered" evidence="1">
    <location>
        <begin position="155"/>
        <end position="232"/>
    </location>
</feature>
<feature type="compositionally biased region" description="Basic residues" evidence="1">
    <location>
        <begin position="155"/>
        <end position="168"/>
    </location>
</feature>
<dbReference type="AlphaFoldDB" id="A0A1H0WTG0"/>
<dbReference type="STRING" id="641025.SAMN05421507_12318"/>
<evidence type="ECO:0000256" key="1">
    <source>
        <dbReference type="SAM" id="MobiDB-lite"/>
    </source>
</evidence>
<dbReference type="EMBL" id="FNIX01000023">
    <property type="protein sequence ID" value="SDP94054.1"/>
    <property type="molecule type" value="Genomic_DNA"/>
</dbReference>
<dbReference type="AntiFam" id="ANF00057">
    <property type="entry name" value="Translation of E. coli type CRISPR repeat"/>
</dbReference>
<gene>
    <name evidence="2" type="ORF">SAMN05421507_12318</name>
</gene>
<reference evidence="3" key="1">
    <citation type="submission" date="2016-10" db="EMBL/GenBank/DDBJ databases">
        <authorList>
            <person name="Varghese N."/>
            <person name="Submissions S."/>
        </authorList>
    </citation>
    <scope>NUCLEOTIDE SEQUENCE [LARGE SCALE GENOMIC DNA]</scope>
    <source>
        <strain evidence="3">CGMCC 4.6609</strain>
    </source>
</reference>
<protein>
    <submittedName>
        <fullName evidence="2">Uncharacterized protein</fullName>
    </submittedName>
</protein>
<dbReference type="AntiFam" id="ANF00006">
    <property type="entry name" value="Translation of CRISPR region"/>
</dbReference>
<dbReference type="Proteomes" id="UP000199691">
    <property type="component" value="Unassembled WGS sequence"/>
</dbReference>
<feature type="compositionally biased region" description="Polar residues" evidence="1">
    <location>
        <begin position="183"/>
        <end position="192"/>
    </location>
</feature>
<sequence length="232" mass="25045">MVRPATLPSGEHLESPPHAGSTAKPGPLWSNLFGPPPRVRGAPRPGAPHADGAGTTPRVRGALRQRHYGDPEFWTTPRVRGAPAQRGRLLRLDGTTPARAGSTESHRRPIQLTADHPRMQEHAAICRLLLDASGPPLRVRGALGEHQLDVRRRRTTPARAGAPRRRGCSGRDGRTTPARAGSTARSLRTCSPSRDHPRACGEHPVRELVVDDDQGLPPRVWGTPGAGTGRRR</sequence>
<feature type="region of interest" description="Disordered" evidence="1">
    <location>
        <begin position="1"/>
        <end position="60"/>
    </location>
</feature>
<evidence type="ECO:0000313" key="3">
    <source>
        <dbReference type="Proteomes" id="UP000199691"/>
    </source>
</evidence>
<feature type="compositionally biased region" description="Basic and acidic residues" evidence="1">
    <location>
        <begin position="193"/>
        <end position="209"/>
    </location>
</feature>
<organism evidence="2 3">
    <name type="scientific">Lentzea jiangxiensis</name>
    <dbReference type="NCBI Taxonomy" id="641025"/>
    <lineage>
        <taxon>Bacteria</taxon>
        <taxon>Bacillati</taxon>
        <taxon>Actinomycetota</taxon>
        <taxon>Actinomycetes</taxon>
        <taxon>Pseudonocardiales</taxon>
        <taxon>Pseudonocardiaceae</taxon>
        <taxon>Lentzea</taxon>
    </lineage>
</organism>
<evidence type="ECO:0000313" key="2">
    <source>
        <dbReference type="EMBL" id="SDP94054.1"/>
    </source>
</evidence>